<proteinExistence type="predicted"/>
<feature type="transmembrane region" description="Helical" evidence="2">
    <location>
        <begin position="6"/>
        <end position="27"/>
    </location>
</feature>
<dbReference type="OrthoDB" id="6221234at2"/>
<evidence type="ECO:0000313" key="4">
    <source>
        <dbReference type="EMBL" id="TMM45268.1"/>
    </source>
</evidence>
<keyword evidence="2" id="KW-1133">Transmembrane helix</keyword>
<evidence type="ECO:0000256" key="2">
    <source>
        <dbReference type="SAM" id="Phobius"/>
    </source>
</evidence>
<dbReference type="EMBL" id="SZVP01000007">
    <property type="protein sequence ID" value="TMM45268.1"/>
    <property type="molecule type" value="Genomic_DNA"/>
</dbReference>
<dbReference type="AlphaFoldDB" id="A0A8H2JKY0"/>
<evidence type="ECO:0000256" key="1">
    <source>
        <dbReference type="ARBA" id="ARBA00004196"/>
    </source>
</evidence>
<dbReference type="InterPro" id="IPR008929">
    <property type="entry name" value="Chondroitin_lyas"/>
</dbReference>
<feature type="domain" description="Heparinase II/III-like C-terminal" evidence="3">
    <location>
        <begin position="403"/>
        <end position="516"/>
    </location>
</feature>
<comment type="subcellular location">
    <subcellularLocation>
        <location evidence="1">Cell envelope</location>
    </subcellularLocation>
</comment>
<keyword evidence="2" id="KW-0472">Membrane</keyword>
<dbReference type="InterPro" id="IPR012480">
    <property type="entry name" value="Hepar_II_III_C"/>
</dbReference>
<reference evidence="4 5" key="1">
    <citation type="submission" date="2019-05" db="EMBL/GenBank/DDBJ databases">
        <title>Colwellia ponticola sp. nov., isolated from seawater.</title>
        <authorList>
            <person name="Yoon J.-H."/>
        </authorList>
    </citation>
    <scope>NUCLEOTIDE SEQUENCE [LARGE SCALE GENOMIC DNA]</scope>
    <source>
        <strain evidence="4 5">OISW-25</strain>
    </source>
</reference>
<comment type="caution">
    <text evidence="4">The sequence shown here is derived from an EMBL/GenBank/DDBJ whole genome shotgun (WGS) entry which is preliminary data.</text>
</comment>
<dbReference type="GO" id="GO:0016829">
    <property type="term" value="F:lyase activity"/>
    <property type="evidence" value="ECO:0007669"/>
    <property type="project" value="InterPro"/>
</dbReference>
<evidence type="ECO:0000259" key="3">
    <source>
        <dbReference type="Pfam" id="PF07940"/>
    </source>
</evidence>
<protein>
    <recommendedName>
        <fullName evidence="3">Heparinase II/III-like C-terminal domain-containing protein</fullName>
    </recommendedName>
</protein>
<dbReference type="RefSeq" id="WP_138622670.1">
    <property type="nucleotide sequence ID" value="NZ_SZVP01000007.1"/>
</dbReference>
<evidence type="ECO:0000313" key="5">
    <source>
        <dbReference type="Proteomes" id="UP000307702"/>
    </source>
</evidence>
<sequence>MKLLKIYIFCVGIIAHIALLVGGYVLMNKYNLSLQYIFNRGLVSIKDKSPYVKELLAPTTIYPDYQPVAKFNSNTPRILSQVEKLLNGHLHNSDFGKNKLKRYFPCYNQGLPGKLSCWIYKRDSDSKRALKKEILGLKLDLSNKNSFYGNGWELAFAYDAVKNTDILTVAERTLIEKKLLKAIGYYLSVLNDNSVSLWHGRAEITAQLWLSYIAILDPPKAIQADVESHFSELIKALELAPAWPEGFNYWINSRALSITLALSSFVNGTGDSVLKNRVLKTLNDIGYWHIYATRPDISIEPIGDEGARIDLKDETRRVIDIIAQTTKNKDFSQFSQLLEKKHGLESYYRSYRWGYYLFHNPKLDTNLVTSDTLSMFQYLLPEARTFGEKYYGLSFIRENWLPDGTFMNFKAGDVFTHHAHYDAGHFTLFKGKPLIVNSSVYGSFFGENRLNYSIRTISKNSIIIQKNNESVKVNRFFKKNVADGGQRIVLPTGSAIQSVSQWYEKRVSTPMLIGGSILSSSFTESYAFIKADLTKAYNSTWYDENDEEGKVSTTERTFFYLREEDILFISDSVDTINPKYTVKSILHMVNKPLVDNLNVLVGTENNGILSSESTSFKVENSEAKLVGTIFNASKMRIIGGSDYKFYVEADGDDTTFNGENYTEGVTDRLDQKSASWRLEAISDEVKSKHEMITVLQPSIGSFREDTVVKKQAEGAYLIETEKSIILISNAQSNIVVKNITPQKKIYIMGLDVKAEYTFHVDEMPVMNIQGGIIEIPHQDKRVNISITKH</sequence>
<gene>
    <name evidence="4" type="ORF">FCS21_09255</name>
</gene>
<dbReference type="Proteomes" id="UP000307702">
    <property type="component" value="Unassembled WGS sequence"/>
</dbReference>
<keyword evidence="5" id="KW-1185">Reference proteome</keyword>
<dbReference type="Gene3D" id="2.70.98.70">
    <property type="match status" value="1"/>
</dbReference>
<dbReference type="Pfam" id="PF07940">
    <property type="entry name" value="Hepar_II_III_C"/>
    <property type="match status" value="1"/>
</dbReference>
<dbReference type="GO" id="GO:0030313">
    <property type="term" value="C:cell envelope"/>
    <property type="evidence" value="ECO:0007669"/>
    <property type="project" value="UniProtKB-SubCell"/>
</dbReference>
<keyword evidence="2" id="KW-0812">Transmembrane</keyword>
<dbReference type="Gene3D" id="1.50.10.100">
    <property type="entry name" value="Chondroitin AC/alginate lyase"/>
    <property type="match status" value="1"/>
</dbReference>
<organism evidence="4 5">
    <name type="scientific">Colwellia ponticola</name>
    <dbReference type="NCBI Taxonomy" id="2304625"/>
    <lineage>
        <taxon>Bacteria</taxon>
        <taxon>Pseudomonadati</taxon>
        <taxon>Pseudomonadota</taxon>
        <taxon>Gammaproteobacteria</taxon>
        <taxon>Alteromonadales</taxon>
        <taxon>Colwelliaceae</taxon>
        <taxon>Colwellia</taxon>
    </lineage>
</organism>
<accession>A0A8H2JKY0</accession>
<name>A0A8H2JKY0_9GAMM</name>